<keyword evidence="1" id="KW-0378">Hydrolase</keyword>
<proteinExistence type="predicted"/>
<gene>
    <name evidence="1" type="ORF">MAE30S32_41300</name>
</gene>
<name>A0A510PNP0_MICAE</name>
<accession>A0A510PNP0</accession>
<organism evidence="1 2">
    <name type="scientific">Microcystis aeruginosa 11-30S32</name>
    <dbReference type="NCBI Taxonomy" id="2358142"/>
    <lineage>
        <taxon>Bacteria</taxon>
        <taxon>Bacillati</taxon>
        <taxon>Cyanobacteriota</taxon>
        <taxon>Cyanophyceae</taxon>
        <taxon>Oscillatoriophycideae</taxon>
        <taxon>Chroococcales</taxon>
        <taxon>Microcystaceae</taxon>
        <taxon>Microcystis</taxon>
    </lineage>
</organism>
<reference evidence="1 2" key="1">
    <citation type="journal article" date="2019" name="Appl. Environ. Microbiol.">
        <title>Co-occurrence of broad and narrow host-range viruses infecting the toxic bloom-forming cyanobacterium Microcystis aeruginosa.</title>
        <authorList>
            <person name="Morimoto D."/>
            <person name="Tominaga K."/>
            <person name="Nishimura Y."/>
            <person name="Yoshida N."/>
            <person name="Kimura S."/>
            <person name="Sako Y."/>
            <person name="Yoshida T."/>
        </authorList>
    </citation>
    <scope>NUCLEOTIDE SEQUENCE [LARGE SCALE GENOMIC DNA]</scope>
    <source>
        <strain evidence="1 2">11-30S32</strain>
    </source>
</reference>
<evidence type="ECO:0000313" key="2">
    <source>
        <dbReference type="Proteomes" id="UP000321223"/>
    </source>
</evidence>
<dbReference type="Proteomes" id="UP000321223">
    <property type="component" value="Unassembled WGS sequence"/>
</dbReference>
<comment type="caution">
    <text evidence="1">The sequence shown here is derived from an EMBL/GenBank/DDBJ whole genome shotgun (WGS) entry which is preliminary data.</text>
</comment>
<protein>
    <submittedName>
        <fullName evidence="1">Uma2 family endonuclease</fullName>
    </submittedName>
</protein>
<dbReference type="EMBL" id="BHVU01000384">
    <property type="protein sequence ID" value="GCA95478.1"/>
    <property type="molecule type" value="Genomic_DNA"/>
</dbReference>
<dbReference type="GO" id="GO:0004519">
    <property type="term" value="F:endonuclease activity"/>
    <property type="evidence" value="ECO:0007669"/>
    <property type="project" value="UniProtKB-KW"/>
</dbReference>
<evidence type="ECO:0000313" key="1">
    <source>
        <dbReference type="EMBL" id="GCA95478.1"/>
    </source>
</evidence>
<dbReference type="AlphaFoldDB" id="A0A510PNP0"/>
<keyword evidence="1" id="KW-0255">Endonuclease</keyword>
<sequence>MPNLKKAELIEGIVYIMASPLRIKNHGEPHADIIGGLSVYKAFTPNLQLKE</sequence>
<keyword evidence="1" id="KW-0540">Nuclease</keyword>